<protein>
    <submittedName>
        <fullName evidence="2">Uncharacterized protein</fullName>
    </submittedName>
</protein>
<feature type="region of interest" description="Disordered" evidence="1">
    <location>
        <begin position="227"/>
        <end position="310"/>
    </location>
</feature>
<feature type="compositionally biased region" description="Polar residues" evidence="1">
    <location>
        <begin position="44"/>
        <end position="53"/>
    </location>
</feature>
<feature type="compositionally biased region" description="Pro residues" evidence="1">
    <location>
        <begin position="14"/>
        <end position="23"/>
    </location>
</feature>
<feature type="compositionally biased region" description="Low complexity" evidence="1">
    <location>
        <begin position="91"/>
        <end position="104"/>
    </location>
</feature>
<proteinExistence type="predicted"/>
<dbReference type="AlphaFoldDB" id="A0A0J1BB93"/>
<evidence type="ECO:0000313" key="2">
    <source>
        <dbReference type="EMBL" id="KLT45269.1"/>
    </source>
</evidence>
<accession>A0A0J1BB93</accession>
<feature type="compositionally biased region" description="Low complexity" evidence="1">
    <location>
        <begin position="199"/>
        <end position="215"/>
    </location>
</feature>
<evidence type="ECO:0000313" key="3">
    <source>
        <dbReference type="Proteomes" id="UP000053611"/>
    </source>
</evidence>
<name>A0A0J1BB93_9TREE</name>
<sequence>MTVIPPGARLAPPVDLPPPPPAADPREPEGRRVSSRTPGRAKSPYSSRANSPTRPRADSNSPPPLPLLAPKPRTASGQGSLGKHHGPVHLSRPSSPSSIHSSGSAIFERDIEMPAAQSLSTLSHKGSRVFHHPHGSTLEHTVPAVLDDAVEALTASGPDSITGLEIEAPASTTGAARCGSASLSPALRSRVASMPFSASRSPSPDSNPHSPHAPPLSLAAAALAPLTGNKNSTSMSPTSIDLSQGMPDSPTQMYHGKHRPAPLRHLSSGPQVPGGWAFTDEDSQGATAVRSESTSGAVTPVPSALPSHLTPTKEKRRVSFISYNDLLLSVPTAVTSLDDITTGNHAPDHLPGTVSPSVSSRSPVMAASPISLAGPSMPDALRPLNSTMLEGEWQREGLGKGLEQRLEDLVFHDKPVTAEPKA</sequence>
<dbReference type="EMBL" id="KQ087182">
    <property type="protein sequence ID" value="KLT45269.1"/>
    <property type="molecule type" value="Genomic_DNA"/>
</dbReference>
<keyword evidence="3" id="KW-1185">Reference proteome</keyword>
<feature type="compositionally biased region" description="Polar residues" evidence="1">
    <location>
        <begin position="284"/>
        <end position="297"/>
    </location>
</feature>
<organism evidence="2 3">
    <name type="scientific">Cutaneotrichosporon oleaginosum</name>
    <dbReference type="NCBI Taxonomy" id="879819"/>
    <lineage>
        <taxon>Eukaryota</taxon>
        <taxon>Fungi</taxon>
        <taxon>Dikarya</taxon>
        <taxon>Basidiomycota</taxon>
        <taxon>Agaricomycotina</taxon>
        <taxon>Tremellomycetes</taxon>
        <taxon>Trichosporonales</taxon>
        <taxon>Trichosporonaceae</taxon>
        <taxon>Cutaneotrichosporon</taxon>
    </lineage>
</organism>
<gene>
    <name evidence="2" type="ORF">CC85DRAFT_282755</name>
</gene>
<evidence type="ECO:0000256" key="1">
    <source>
        <dbReference type="SAM" id="MobiDB-lite"/>
    </source>
</evidence>
<reference evidence="2 3" key="1">
    <citation type="submission" date="2015-03" db="EMBL/GenBank/DDBJ databases">
        <title>Genomics and transcriptomics of the oil-accumulating basidiomycete yeast T. oleaginosus allow insights into substrate utilization and the diverse evolutionary trajectories of mating systems in fungi.</title>
        <authorList>
            <consortium name="DOE Joint Genome Institute"/>
            <person name="Kourist R."/>
            <person name="Kracht O."/>
            <person name="Bracharz F."/>
            <person name="Lipzen A."/>
            <person name="Nolan M."/>
            <person name="Ohm R."/>
            <person name="Grigoriev I."/>
            <person name="Sun S."/>
            <person name="Heitman J."/>
            <person name="Bruck T."/>
            <person name="Nowrousian M."/>
        </authorList>
    </citation>
    <scope>NUCLEOTIDE SEQUENCE [LARGE SCALE GENOMIC DNA]</scope>
    <source>
        <strain evidence="2 3">IBC0246</strain>
    </source>
</reference>
<feature type="compositionally biased region" description="Polar residues" evidence="1">
    <location>
        <begin position="228"/>
        <end position="242"/>
    </location>
</feature>
<feature type="region of interest" description="Disordered" evidence="1">
    <location>
        <begin position="193"/>
        <end position="215"/>
    </location>
</feature>
<dbReference type="Proteomes" id="UP000053611">
    <property type="component" value="Unassembled WGS sequence"/>
</dbReference>
<feature type="region of interest" description="Disordered" evidence="1">
    <location>
        <begin position="1"/>
        <end position="112"/>
    </location>
</feature>
<dbReference type="OrthoDB" id="2563900at2759"/>